<evidence type="ECO:0000256" key="8">
    <source>
        <dbReference type="PIRSR" id="PIRSR602401-1"/>
    </source>
</evidence>
<feature type="binding site" description="axial binding residue" evidence="8">
    <location>
        <position position="404"/>
    </location>
    <ligand>
        <name>heme</name>
        <dbReference type="ChEBI" id="CHEBI:30413"/>
    </ligand>
    <ligandPart>
        <name>Fe</name>
        <dbReference type="ChEBI" id="CHEBI:18248"/>
    </ligandPart>
</feature>
<name>A0A017S2R3_ASPRC</name>
<dbReference type="Gene3D" id="1.10.630.10">
    <property type="entry name" value="Cytochrome P450"/>
    <property type="match status" value="1"/>
</dbReference>
<dbReference type="AlphaFoldDB" id="A0A017S2R3"/>
<dbReference type="GO" id="GO:0004497">
    <property type="term" value="F:monooxygenase activity"/>
    <property type="evidence" value="ECO:0007669"/>
    <property type="project" value="UniProtKB-KW"/>
</dbReference>
<dbReference type="Pfam" id="PF00067">
    <property type="entry name" value="p450"/>
    <property type="match status" value="1"/>
</dbReference>
<dbReference type="OrthoDB" id="1470350at2759"/>
<keyword evidence="6 8" id="KW-0408">Iron</keyword>
<dbReference type="GO" id="GO:0005506">
    <property type="term" value="F:iron ion binding"/>
    <property type="evidence" value="ECO:0007669"/>
    <property type="project" value="InterPro"/>
</dbReference>
<keyword evidence="11" id="KW-1185">Reference proteome</keyword>
<keyword evidence="4 8" id="KW-0479">Metal-binding</keyword>
<dbReference type="EMBL" id="KK088448">
    <property type="protein sequence ID" value="EYE91096.1"/>
    <property type="molecule type" value="Genomic_DNA"/>
</dbReference>
<dbReference type="PANTHER" id="PTHR46300">
    <property type="entry name" value="P450, PUTATIVE (EUROFUNG)-RELATED-RELATED"/>
    <property type="match status" value="1"/>
</dbReference>
<dbReference type="STRING" id="1388766.A0A017S2R3"/>
<sequence length="493" mass="56790">MCKLLFLKNRQSLPPGPMPMPIIGNIYEILKKSPMECFQNWHNEYGPIITLRYAQRLVISIGSYEIARDLLDKRGAIYSSRPRLIMASERMTNGMNLAIIPYNKRWRIHNRITTSLLDMGAIKRYRPLEDRESKQVLFELLSSDDFSKSLARFSASLVLTLGYGMHLERKDCDEPRELERIDARPFEALGSMYCLLVELFPVLDHTPRFMAPWKWLAADVERQTTALHMKHLQTAKSTLKWNWVLEAMGSDSGKQLPDKELAYMIGTLEQAGFEAILTVTRLLIKAIVLHPKCMESAQNELDRVVGSDRLPSAEDRPRLPYVNAMIEEAMRWQPPAPFALPHANTEDDEYMGYHIPKGTMIIPNIWVMAFNPQEFPNPYQYKPERWLEGPSVQHNSFGFGRRLCPGRHLGYSSVFLVVSRLLWAYNISHAYRDGKKIEVDPWDLKFTFAAVSGPFEASFQVRSPKHQEIIEKEWAAAKDIDSILDEIKPETCT</sequence>
<dbReference type="Proteomes" id="UP000019804">
    <property type="component" value="Unassembled WGS sequence"/>
</dbReference>
<comment type="similarity">
    <text evidence="2 9">Belongs to the cytochrome P450 family.</text>
</comment>
<dbReference type="PRINTS" id="PR00463">
    <property type="entry name" value="EP450I"/>
</dbReference>
<evidence type="ECO:0000256" key="9">
    <source>
        <dbReference type="RuleBase" id="RU000461"/>
    </source>
</evidence>
<dbReference type="InterPro" id="IPR050364">
    <property type="entry name" value="Cytochrome_P450_fung"/>
</dbReference>
<organism evidence="10 11">
    <name type="scientific">Aspergillus ruber (strain CBS 135680)</name>
    <dbReference type="NCBI Taxonomy" id="1388766"/>
    <lineage>
        <taxon>Eukaryota</taxon>
        <taxon>Fungi</taxon>
        <taxon>Dikarya</taxon>
        <taxon>Ascomycota</taxon>
        <taxon>Pezizomycotina</taxon>
        <taxon>Eurotiomycetes</taxon>
        <taxon>Eurotiomycetidae</taxon>
        <taxon>Eurotiales</taxon>
        <taxon>Aspergillaceae</taxon>
        <taxon>Aspergillus</taxon>
        <taxon>Aspergillus subgen. Aspergillus</taxon>
    </lineage>
</organism>
<gene>
    <name evidence="10" type="ORF">EURHEDRAFT_518602</name>
</gene>
<dbReference type="CDD" id="cd11065">
    <property type="entry name" value="CYP64-like"/>
    <property type="match status" value="1"/>
</dbReference>
<keyword evidence="5 9" id="KW-0560">Oxidoreductase</keyword>
<evidence type="ECO:0000256" key="3">
    <source>
        <dbReference type="ARBA" id="ARBA00022617"/>
    </source>
</evidence>
<dbReference type="GO" id="GO:0016705">
    <property type="term" value="F:oxidoreductase activity, acting on paired donors, with incorporation or reduction of molecular oxygen"/>
    <property type="evidence" value="ECO:0007669"/>
    <property type="project" value="InterPro"/>
</dbReference>
<dbReference type="InterPro" id="IPR017972">
    <property type="entry name" value="Cyt_P450_CS"/>
</dbReference>
<dbReference type="InterPro" id="IPR001128">
    <property type="entry name" value="Cyt_P450"/>
</dbReference>
<dbReference type="InterPro" id="IPR002401">
    <property type="entry name" value="Cyt_P450_E_grp-I"/>
</dbReference>
<evidence type="ECO:0000256" key="7">
    <source>
        <dbReference type="ARBA" id="ARBA00023033"/>
    </source>
</evidence>
<evidence type="ECO:0000313" key="10">
    <source>
        <dbReference type="EMBL" id="EYE91096.1"/>
    </source>
</evidence>
<dbReference type="HOGENOM" id="CLU_001570_2_1_1"/>
<evidence type="ECO:0000256" key="4">
    <source>
        <dbReference type="ARBA" id="ARBA00022723"/>
    </source>
</evidence>
<dbReference type="PANTHER" id="PTHR46300:SF1">
    <property type="entry name" value="P450, PUTATIVE (EUROFUNG)-RELATED"/>
    <property type="match status" value="1"/>
</dbReference>
<evidence type="ECO:0000256" key="2">
    <source>
        <dbReference type="ARBA" id="ARBA00010617"/>
    </source>
</evidence>
<keyword evidence="7 9" id="KW-0503">Monooxygenase</keyword>
<dbReference type="SUPFAM" id="SSF48264">
    <property type="entry name" value="Cytochrome P450"/>
    <property type="match status" value="1"/>
</dbReference>
<proteinExistence type="inferred from homology"/>
<evidence type="ECO:0000256" key="1">
    <source>
        <dbReference type="ARBA" id="ARBA00001971"/>
    </source>
</evidence>
<comment type="cofactor">
    <cofactor evidence="1 8">
        <name>heme</name>
        <dbReference type="ChEBI" id="CHEBI:30413"/>
    </cofactor>
</comment>
<keyword evidence="3 8" id="KW-0349">Heme</keyword>
<protein>
    <submittedName>
        <fullName evidence="10">Cytochrome P450</fullName>
    </submittedName>
</protein>
<reference evidence="11" key="1">
    <citation type="journal article" date="2014" name="Nat. Commun.">
        <title>Genomic adaptations of the halophilic Dead Sea filamentous fungus Eurotium rubrum.</title>
        <authorList>
            <person name="Kis-Papo T."/>
            <person name="Weig A.R."/>
            <person name="Riley R."/>
            <person name="Persoh D."/>
            <person name="Salamov A."/>
            <person name="Sun H."/>
            <person name="Lipzen A."/>
            <person name="Wasser S.P."/>
            <person name="Rambold G."/>
            <person name="Grigoriev I.V."/>
            <person name="Nevo E."/>
        </authorList>
    </citation>
    <scope>NUCLEOTIDE SEQUENCE [LARGE SCALE GENOMIC DNA]</scope>
    <source>
        <strain evidence="11">CBS 135680</strain>
    </source>
</reference>
<dbReference type="GO" id="GO:0020037">
    <property type="term" value="F:heme binding"/>
    <property type="evidence" value="ECO:0007669"/>
    <property type="project" value="InterPro"/>
</dbReference>
<dbReference type="RefSeq" id="XP_040634786.1">
    <property type="nucleotide sequence ID" value="XM_040786696.1"/>
</dbReference>
<dbReference type="InterPro" id="IPR036396">
    <property type="entry name" value="Cyt_P450_sf"/>
</dbReference>
<evidence type="ECO:0000256" key="5">
    <source>
        <dbReference type="ARBA" id="ARBA00023002"/>
    </source>
</evidence>
<evidence type="ECO:0000313" key="11">
    <source>
        <dbReference type="Proteomes" id="UP000019804"/>
    </source>
</evidence>
<dbReference type="PROSITE" id="PS00086">
    <property type="entry name" value="CYTOCHROME_P450"/>
    <property type="match status" value="1"/>
</dbReference>
<accession>A0A017S2R3</accession>
<evidence type="ECO:0000256" key="6">
    <source>
        <dbReference type="ARBA" id="ARBA00023004"/>
    </source>
</evidence>
<dbReference type="GeneID" id="63701820"/>